<dbReference type="Gene3D" id="1.10.275.10">
    <property type="entry name" value="Fumarase/aspartase (N-terminal domain)"/>
    <property type="match status" value="1"/>
</dbReference>
<dbReference type="InterPro" id="IPR022761">
    <property type="entry name" value="Fumarate_lyase_N"/>
</dbReference>
<organism evidence="4 5">
    <name type="scientific">Elaeophora elaphi</name>
    <dbReference type="NCBI Taxonomy" id="1147741"/>
    <lineage>
        <taxon>Eukaryota</taxon>
        <taxon>Metazoa</taxon>
        <taxon>Ecdysozoa</taxon>
        <taxon>Nematoda</taxon>
        <taxon>Chromadorea</taxon>
        <taxon>Rhabditida</taxon>
        <taxon>Spirurina</taxon>
        <taxon>Spiruromorpha</taxon>
        <taxon>Filarioidea</taxon>
        <taxon>Onchocercidae</taxon>
        <taxon>Elaeophora</taxon>
    </lineage>
</organism>
<dbReference type="InterPro" id="IPR029419">
    <property type="entry name" value="Arg_succ_lyase_C"/>
</dbReference>
<dbReference type="Pfam" id="PF00206">
    <property type="entry name" value="Lyase_1"/>
    <property type="match status" value="1"/>
</dbReference>
<accession>A0A0R3RIL2</accession>
<dbReference type="Pfam" id="PF14698">
    <property type="entry name" value="ASL_C2"/>
    <property type="match status" value="1"/>
</dbReference>
<dbReference type="SUPFAM" id="SSF48557">
    <property type="entry name" value="L-aspartase-like"/>
    <property type="match status" value="1"/>
</dbReference>
<dbReference type="GO" id="GO:0005829">
    <property type="term" value="C:cytosol"/>
    <property type="evidence" value="ECO:0007669"/>
    <property type="project" value="TreeGrafter"/>
</dbReference>
<comment type="similarity">
    <text evidence="1">Belongs to the lyase 1 family. Argininosuccinate lyase subfamily.</text>
</comment>
<proteinExistence type="inferred from homology"/>
<evidence type="ECO:0000313" key="5">
    <source>
        <dbReference type="WBParaSite" id="EEL_0000132001-mRNA-1"/>
    </source>
</evidence>
<evidence type="ECO:0000259" key="3">
    <source>
        <dbReference type="Pfam" id="PF14698"/>
    </source>
</evidence>
<dbReference type="FunFam" id="1.20.200.10:FF:000015">
    <property type="entry name" value="argininosuccinate lyase isoform X2"/>
    <property type="match status" value="1"/>
</dbReference>
<dbReference type="PRINTS" id="PR00145">
    <property type="entry name" value="ARGSUCLYASE"/>
</dbReference>
<dbReference type="WBParaSite" id="EEL_0000132001-mRNA-1">
    <property type="protein sequence ID" value="EEL_0000132001-mRNA-1"/>
    <property type="gene ID" value="EEL_0000132001"/>
</dbReference>
<dbReference type="InterPro" id="IPR008948">
    <property type="entry name" value="L-Aspartase-like"/>
</dbReference>
<dbReference type="STRING" id="1147741.A0A0R3RIL2"/>
<dbReference type="PROSITE" id="PS00163">
    <property type="entry name" value="FUMARATE_LYASES"/>
    <property type="match status" value="1"/>
</dbReference>
<evidence type="ECO:0000313" key="4">
    <source>
        <dbReference type="Proteomes" id="UP000050640"/>
    </source>
</evidence>
<dbReference type="AlphaFoldDB" id="A0A0R3RIL2"/>
<dbReference type="GO" id="GO:0042450">
    <property type="term" value="P:L-arginine biosynthetic process via ornithine"/>
    <property type="evidence" value="ECO:0007669"/>
    <property type="project" value="InterPro"/>
</dbReference>
<dbReference type="CDD" id="cd01359">
    <property type="entry name" value="Argininosuccinate_lyase"/>
    <property type="match status" value="1"/>
</dbReference>
<dbReference type="PANTHER" id="PTHR43814:SF1">
    <property type="entry name" value="ARGININOSUCCINATE LYASE"/>
    <property type="match status" value="1"/>
</dbReference>
<feature type="domain" description="Fumarate lyase N-terminal" evidence="2">
    <location>
        <begin position="15"/>
        <end position="307"/>
    </location>
</feature>
<dbReference type="Gene3D" id="1.20.200.10">
    <property type="entry name" value="Fumarase/aspartase (Central domain)"/>
    <property type="match status" value="1"/>
</dbReference>
<dbReference type="InterPro" id="IPR024083">
    <property type="entry name" value="Fumarase/histidase_N"/>
</dbReference>
<evidence type="ECO:0000259" key="2">
    <source>
        <dbReference type="Pfam" id="PF00206"/>
    </source>
</evidence>
<dbReference type="FunFam" id="1.10.40.30:FF:000001">
    <property type="entry name" value="Argininosuccinate lyase"/>
    <property type="match status" value="1"/>
</dbReference>
<dbReference type="InterPro" id="IPR000362">
    <property type="entry name" value="Fumarate_lyase_fam"/>
</dbReference>
<dbReference type="NCBIfam" id="TIGR00838">
    <property type="entry name" value="argH"/>
    <property type="match status" value="1"/>
</dbReference>
<dbReference type="InterPro" id="IPR020557">
    <property type="entry name" value="Fumarate_lyase_CS"/>
</dbReference>
<dbReference type="Gene3D" id="1.10.40.30">
    <property type="entry name" value="Fumarase/aspartase (C-terminal domain)"/>
    <property type="match status" value="1"/>
</dbReference>
<dbReference type="FunFam" id="1.10.275.10:FF:000002">
    <property type="entry name" value="Argininosuccinate lyase"/>
    <property type="match status" value="1"/>
</dbReference>
<feature type="domain" description="Argininosuccinate lyase C-terminal" evidence="3">
    <location>
        <begin position="370"/>
        <end position="438"/>
    </location>
</feature>
<protein>
    <submittedName>
        <fullName evidence="5">Arginosuccinase</fullName>
    </submittedName>
</protein>
<dbReference type="PANTHER" id="PTHR43814">
    <property type="entry name" value="ARGININOSUCCINATE LYASE"/>
    <property type="match status" value="1"/>
</dbReference>
<dbReference type="Proteomes" id="UP000050640">
    <property type="component" value="Unplaced"/>
</dbReference>
<dbReference type="InterPro" id="IPR009049">
    <property type="entry name" value="Argininosuccinate_lyase"/>
</dbReference>
<reference evidence="5" key="1">
    <citation type="submission" date="2017-02" db="UniProtKB">
        <authorList>
            <consortium name="WormBaseParasite"/>
        </authorList>
    </citation>
    <scope>IDENTIFICATION</scope>
</reference>
<keyword evidence="4" id="KW-1185">Reference proteome</keyword>
<dbReference type="PRINTS" id="PR00149">
    <property type="entry name" value="FUMRATELYASE"/>
</dbReference>
<evidence type="ECO:0000256" key="1">
    <source>
        <dbReference type="ARBA" id="ARBA00010755"/>
    </source>
</evidence>
<name>A0A0R3RIL2_9BILA</name>
<sequence>MSDKKNSNEMWGGRFASGPAAIMEEINASIGFDQKLYAQDIRGSLAHAAMLAKTGIIAADDHDKIAKGLNTILSEIESGKFVFSRKLEDIHMNVESRLAELIGAPAGRLHTARSRNDQVAVDFRLWVKEEFQRTATALKMLIEAFLKRAEEHAATLMPGFTHLQTAQPVTFGHHCMAYVEMFGRDLSRVKDAIERMDESPLGAAALAGTGFPIDRHMTAKELGFREPTRNSLDSVSDRDYALEFLSMAAIAATHLSRLAEEIVIWSTPQFGFVRLSDSFSTGSSIMPQKKNPDAAELVRAKTGRITGSLVGLLTVMKGLPLTYSKDMQEDKEAVFDAAETLELALAAMTGMVGDMTINTAAMKKAAGSGYSTATDLADWLVRELGLPFREAHHVTGRAVALAEEKKSELGRLTLDDLKGIHPGITEAVFGYLTVDKSVRSRKSYGGTAPEQVRKQIRFWQKRITKS</sequence>
<dbReference type="GO" id="GO:0004056">
    <property type="term" value="F:argininosuccinate lyase activity"/>
    <property type="evidence" value="ECO:0007669"/>
    <property type="project" value="InterPro"/>
</dbReference>
<dbReference type="HAMAP" id="MF_00006">
    <property type="entry name" value="Arg_succ_lyase"/>
    <property type="match status" value="1"/>
</dbReference>